<dbReference type="SUPFAM" id="SSF54665">
    <property type="entry name" value="CO dehydrogenase molybdoprotein N-domain-like"/>
    <property type="match status" value="1"/>
</dbReference>
<evidence type="ECO:0000259" key="2">
    <source>
        <dbReference type="SMART" id="SM01008"/>
    </source>
</evidence>
<sequence length="735" mass="79387">MEKKFADPTSRVDGKLKVTGGAKYFAEFDAPKMSYCVLVPSTIARGKITSIDTRAAANAPGVLAVYTHQNMPAVPGWDAPPANNNATLPMGGQRYRILGSDQVLFGGQPIAMAIADTLERAQHAASLVKASYNAETSHTDLEKEKDKAAVTPRSPDYKRGDADTYKTAPVNIESTYTMPLEMHNPMELHGILAIWDGDDKVTVYAKTQGVKSTQRAIMGAFKLPEKNVQVFSEFVGGGFGMGLRTWPQEIAVVAAAKALNRPVKLVQSRDQMFTTVGYRPQTIQKIGLGATPDGKLTGITHEVISQTSSYEDFTEGVVSMTKFMYESPNVNTRYRLLPLDISSPIWMRGPGEATGAFALESAMDELAYKLKMDPLDFRIKNYTETDPERKRPYSSKFVKEAYQLGAEKIGWYKRNAAVGSMKEGEWLVGYGMSTGVFSASRGVANCRAVITPDGNLLLQSATSDIGPGTGTAMTNIAHEVLGVPVSKIKFELGDSSFPTAGSQGGSTTTSTVGSAVFEACTAVKTALVEALAKRSSFENVKADALVFEDGYIYKKDDRDTKVLIVDLLKQNNIPSIDMTRESRGNAEASKYSMYSWSIHFAQVKVHPKTGVVRVSRVVTVADSGKIVSPKTAASQMIGGVTGGIGMALTEEAVIDHRYGRFVNNNLADYHVPVSADVPHIETIFVDKPDPIINPMGAKGMGEIALIGFAAAVANAVYHATGKRVRDLPITPDKII</sequence>
<reference evidence="3 4" key="1">
    <citation type="submission" date="2020-01" db="EMBL/GenBank/DDBJ databases">
        <title>Genome analysis.</title>
        <authorList>
            <person name="Wu S."/>
            <person name="Wang G."/>
        </authorList>
    </citation>
    <scope>NUCLEOTIDE SEQUENCE [LARGE SCALE GENOMIC DNA]</scope>
    <source>
        <strain evidence="3 4">SYL130</strain>
    </source>
</reference>
<comment type="caution">
    <text evidence="3">The sequence shown here is derived from an EMBL/GenBank/DDBJ whole genome shotgun (WGS) entry which is preliminary data.</text>
</comment>
<accession>A0ABW9ZT47</accession>
<evidence type="ECO:0000256" key="1">
    <source>
        <dbReference type="SAM" id="MobiDB-lite"/>
    </source>
</evidence>
<keyword evidence="4" id="KW-1185">Reference proteome</keyword>
<gene>
    <name evidence="3" type="ORF">GWC95_10185</name>
</gene>
<dbReference type="RefSeq" id="WP_161818595.1">
    <property type="nucleotide sequence ID" value="NZ_JAACJS010000012.1"/>
</dbReference>
<dbReference type="InterPro" id="IPR046867">
    <property type="entry name" value="AldOxase/xan_DH_MoCoBD2"/>
</dbReference>
<name>A0ABW9ZT47_9BACT</name>
<dbReference type="Pfam" id="PF20256">
    <property type="entry name" value="MoCoBD_2"/>
    <property type="match status" value="1"/>
</dbReference>
<dbReference type="Proteomes" id="UP000753802">
    <property type="component" value="Unassembled WGS sequence"/>
</dbReference>
<evidence type="ECO:0000313" key="4">
    <source>
        <dbReference type="Proteomes" id="UP000753802"/>
    </source>
</evidence>
<dbReference type="PANTHER" id="PTHR11908:SF153">
    <property type="entry name" value="DEHYDROGENASE"/>
    <property type="match status" value="1"/>
</dbReference>
<dbReference type="InterPro" id="IPR036856">
    <property type="entry name" value="Ald_Oxase/Xan_DH_a/b_sf"/>
</dbReference>
<organism evidence="3 4">
    <name type="scientific">Sediminibacterium roseum</name>
    <dbReference type="NCBI Taxonomy" id="1978412"/>
    <lineage>
        <taxon>Bacteria</taxon>
        <taxon>Pseudomonadati</taxon>
        <taxon>Bacteroidota</taxon>
        <taxon>Chitinophagia</taxon>
        <taxon>Chitinophagales</taxon>
        <taxon>Chitinophagaceae</taxon>
        <taxon>Sediminibacterium</taxon>
    </lineage>
</organism>
<dbReference type="InterPro" id="IPR008274">
    <property type="entry name" value="AldOxase/xan_DH_MoCoBD1"/>
</dbReference>
<dbReference type="Gene3D" id="3.90.1170.50">
    <property type="entry name" value="Aldehyde oxidase/xanthine dehydrogenase, a/b hammerhead"/>
    <property type="match status" value="1"/>
</dbReference>
<feature type="region of interest" description="Disordered" evidence="1">
    <location>
        <begin position="132"/>
        <end position="163"/>
    </location>
</feature>
<protein>
    <submittedName>
        <fullName evidence="3">Xanthine dehydrogenase family protein molybdopterin-binding subunit</fullName>
    </submittedName>
</protein>
<feature type="domain" description="Aldehyde oxidase/xanthine dehydrogenase a/b hammerhead" evidence="2">
    <location>
        <begin position="19"/>
        <end position="136"/>
    </location>
</feature>
<dbReference type="EMBL" id="JAACJS010000012">
    <property type="protein sequence ID" value="NCI50291.1"/>
    <property type="molecule type" value="Genomic_DNA"/>
</dbReference>
<dbReference type="Pfam" id="PF01315">
    <property type="entry name" value="Ald_Xan_dh_C"/>
    <property type="match status" value="1"/>
</dbReference>
<dbReference type="Gene3D" id="3.30.365.10">
    <property type="entry name" value="Aldehyde oxidase/xanthine dehydrogenase, molybdopterin binding domain"/>
    <property type="match status" value="4"/>
</dbReference>
<feature type="compositionally biased region" description="Basic and acidic residues" evidence="1">
    <location>
        <begin position="137"/>
        <end position="148"/>
    </location>
</feature>
<dbReference type="SMART" id="SM01008">
    <property type="entry name" value="Ald_Xan_dh_C"/>
    <property type="match status" value="1"/>
</dbReference>
<dbReference type="InterPro" id="IPR000674">
    <property type="entry name" value="Ald_Oxase/Xan_DH_a/b"/>
</dbReference>
<dbReference type="Pfam" id="PF02738">
    <property type="entry name" value="MoCoBD_1"/>
    <property type="match status" value="1"/>
</dbReference>
<dbReference type="InterPro" id="IPR016208">
    <property type="entry name" value="Ald_Oxase/xanthine_DH-like"/>
</dbReference>
<proteinExistence type="predicted"/>
<evidence type="ECO:0000313" key="3">
    <source>
        <dbReference type="EMBL" id="NCI50291.1"/>
    </source>
</evidence>
<dbReference type="PANTHER" id="PTHR11908">
    <property type="entry name" value="XANTHINE DEHYDROGENASE"/>
    <property type="match status" value="1"/>
</dbReference>
<dbReference type="SUPFAM" id="SSF56003">
    <property type="entry name" value="Molybdenum cofactor-binding domain"/>
    <property type="match status" value="1"/>
</dbReference>
<dbReference type="InterPro" id="IPR037165">
    <property type="entry name" value="AldOxase/xan_DH_Mopterin-bd_sf"/>
</dbReference>